<reference evidence="2 3" key="1">
    <citation type="journal article" date="2021" name="BMC Genomics">
        <title>Datura genome reveals duplications of psychoactive alkaloid biosynthetic genes and high mutation rate following tissue culture.</title>
        <authorList>
            <person name="Rajewski A."/>
            <person name="Carter-House D."/>
            <person name="Stajich J."/>
            <person name="Litt A."/>
        </authorList>
    </citation>
    <scope>NUCLEOTIDE SEQUENCE [LARGE SCALE GENOMIC DNA]</scope>
    <source>
        <strain evidence="2">AR-01</strain>
    </source>
</reference>
<protein>
    <submittedName>
        <fullName evidence="2">Uncharacterized protein</fullName>
    </submittedName>
</protein>
<keyword evidence="3" id="KW-1185">Reference proteome</keyword>
<sequence length="72" mass="7913">MGRRRLSAVKESEGGEAAATVWEGEGEGMKSWESLQINQMAFCFDYESQGVFSSMLLLTDDAQGFSQAVKEV</sequence>
<organism evidence="2 3">
    <name type="scientific">Datura stramonium</name>
    <name type="common">Jimsonweed</name>
    <name type="synonym">Common thornapple</name>
    <dbReference type="NCBI Taxonomy" id="4076"/>
    <lineage>
        <taxon>Eukaryota</taxon>
        <taxon>Viridiplantae</taxon>
        <taxon>Streptophyta</taxon>
        <taxon>Embryophyta</taxon>
        <taxon>Tracheophyta</taxon>
        <taxon>Spermatophyta</taxon>
        <taxon>Magnoliopsida</taxon>
        <taxon>eudicotyledons</taxon>
        <taxon>Gunneridae</taxon>
        <taxon>Pentapetalae</taxon>
        <taxon>asterids</taxon>
        <taxon>lamiids</taxon>
        <taxon>Solanales</taxon>
        <taxon>Solanaceae</taxon>
        <taxon>Solanoideae</taxon>
        <taxon>Datureae</taxon>
        <taxon>Datura</taxon>
    </lineage>
</organism>
<evidence type="ECO:0000313" key="2">
    <source>
        <dbReference type="EMBL" id="MCD7459659.1"/>
    </source>
</evidence>
<evidence type="ECO:0000313" key="3">
    <source>
        <dbReference type="Proteomes" id="UP000823775"/>
    </source>
</evidence>
<gene>
    <name evidence="2" type="ORF">HAX54_041576</name>
</gene>
<comment type="caution">
    <text evidence="2">The sequence shown here is derived from an EMBL/GenBank/DDBJ whole genome shotgun (WGS) entry which is preliminary data.</text>
</comment>
<dbReference type="Proteomes" id="UP000823775">
    <property type="component" value="Unassembled WGS sequence"/>
</dbReference>
<dbReference type="EMBL" id="JACEIK010000600">
    <property type="protein sequence ID" value="MCD7459659.1"/>
    <property type="molecule type" value="Genomic_DNA"/>
</dbReference>
<feature type="region of interest" description="Disordered" evidence="1">
    <location>
        <begin position="1"/>
        <end position="20"/>
    </location>
</feature>
<name>A0ABS8SL40_DATST</name>
<accession>A0ABS8SL40</accession>
<proteinExistence type="predicted"/>
<evidence type="ECO:0000256" key="1">
    <source>
        <dbReference type="SAM" id="MobiDB-lite"/>
    </source>
</evidence>